<gene>
    <name evidence="1" type="ORF">DME_LOCUS2909</name>
</gene>
<dbReference type="AlphaFoldDB" id="A0A0N4UMT0"/>
<evidence type="ECO:0000313" key="3">
    <source>
        <dbReference type="Proteomes" id="UP000274756"/>
    </source>
</evidence>
<evidence type="ECO:0000313" key="2">
    <source>
        <dbReference type="Proteomes" id="UP000038040"/>
    </source>
</evidence>
<protein>
    <submittedName>
        <fullName evidence="1 4">Uncharacterized protein</fullName>
    </submittedName>
</protein>
<accession>A0A0N4UMT0</accession>
<keyword evidence="3" id="KW-1185">Reference proteome</keyword>
<name>A0A0N4UMT0_DRAME</name>
<dbReference type="Proteomes" id="UP000038040">
    <property type="component" value="Unplaced"/>
</dbReference>
<organism evidence="2 4">
    <name type="scientific">Dracunculus medinensis</name>
    <name type="common">Guinea worm</name>
    <dbReference type="NCBI Taxonomy" id="318479"/>
    <lineage>
        <taxon>Eukaryota</taxon>
        <taxon>Metazoa</taxon>
        <taxon>Ecdysozoa</taxon>
        <taxon>Nematoda</taxon>
        <taxon>Chromadorea</taxon>
        <taxon>Rhabditida</taxon>
        <taxon>Spirurina</taxon>
        <taxon>Dracunculoidea</taxon>
        <taxon>Dracunculidae</taxon>
        <taxon>Dracunculus</taxon>
    </lineage>
</organism>
<reference evidence="4" key="1">
    <citation type="submission" date="2017-02" db="UniProtKB">
        <authorList>
            <consortium name="WormBaseParasite"/>
        </authorList>
    </citation>
    <scope>IDENTIFICATION</scope>
</reference>
<evidence type="ECO:0000313" key="4">
    <source>
        <dbReference type="WBParaSite" id="DME_0000917201-mRNA-1"/>
    </source>
</evidence>
<dbReference type="Proteomes" id="UP000274756">
    <property type="component" value="Unassembled WGS sequence"/>
</dbReference>
<dbReference type="WBParaSite" id="DME_0000917201-mRNA-1">
    <property type="protein sequence ID" value="DME_0000917201-mRNA-1"/>
    <property type="gene ID" value="DME_0000917201"/>
</dbReference>
<proteinExistence type="predicted"/>
<sequence>MAGGDSSVILPKLYDERAKYPLYPFNFDIRRLPPKRMFLSALTISMQSGYSKTPRVENVICLQATIIARNQSRFSACTAKPWQRETSERLWMLQAITVHALS</sequence>
<reference evidence="1 3" key="2">
    <citation type="submission" date="2018-11" db="EMBL/GenBank/DDBJ databases">
        <authorList>
            <consortium name="Pathogen Informatics"/>
        </authorList>
    </citation>
    <scope>NUCLEOTIDE SEQUENCE [LARGE SCALE GENOMIC DNA]</scope>
</reference>
<evidence type="ECO:0000313" key="1">
    <source>
        <dbReference type="EMBL" id="VDN52936.1"/>
    </source>
</evidence>
<dbReference type="EMBL" id="UYYG01000088">
    <property type="protein sequence ID" value="VDN52936.1"/>
    <property type="molecule type" value="Genomic_DNA"/>
</dbReference>